<reference evidence="1" key="1">
    <citation type="submission" date="2018-08" db="EMBL/GenBank/DDBJ databases">
        <title>Comparative genomics of wild bee and flower associated Lactobacillus reveals potential adaptation to the bee host.</title>
        <authorList>
            <person name="Vuong H.Q."/>
            <person name="Mcfrederick Q.S."/>
        </authorList>
    </citation>
    <scope>NUCLEOTIDE SEQUENCE</scope>
    <source>
        <strain evidence="1">HV_63</strain>
    </source>
</reference>
<dbReference type="InterPro" id="IPR011013">
    <property type="entry name" value="Gal_mutarotase_sf_dom"/>
</dbReference>
<dbReference type="InterPro" id="IPR037481">
    <property type="entry name" value="LacX"/>
</dbReference>
<dbReference type="SUPFAM" id="SSF74650">
    <property type="entry name" value="Galactose mutarotase-like"/>
    <property type="match status" value="1"/>
</dbReference>
<dbReference type="PANTHER" id="PTHR11122:SF13">
    <property type="entry name" value="GLUCOSE-6-PHOSPHATE 1-EPIMERASE"/>
    <property type="match status" value="1"/>
</dbReference>
<comment type="caution">
    <text evidence="1">The sequence shown here is derived from an EMBL/GenBank/DDBJ whole genome shotgun (WGS) entry which is preliminary data.</text>
</comment>
<evidence type="ECO:0000313" key="1">
    <source>
        <dbReference type="EMBL" id="TPR45082.1"/>
    </source>
</evidence>
<dbReference type="OrthoDB" id="9795355at2"/>
<dbReference type="GO" id="GO:0030246">
    <property type="term" value="F:carbohydrate binding"/>
    <property type="evidence" value="ECO:0007669"/>
    <property type="project" value="InterPro"/>
</dbReference>
<evidence type="ECO:0000313" key="2">
    <source>
        <dbReference type="Proteomes" id="UP000784700"/>
    </source>
</evidence>
<dbReference type="Gene3D" id="2.70.98.10">
    <property type="match status" value="1"/>
</dbReference>
<dbReference type="CDD" id="cd09024">
    <property type="entry name" value="Aldose_epim_lacX"/>
    <property type="match status" value="1"/>
</dbReference>
<name>A0A9Q8INV0_9LACO</name>
<proteinExistence type="predicted"/>
<dbReference type="Pfam" id="PF01263">
    <property type="entry name" value="Aldose_epim"/>
    <property type="match status" value="1"/>
</dbReference>
<dbReference type="Proteomes" id="UP000784700">
    <property type="component" value="Unassembled WGS sequence"/>
</dbReference>
<gene>
    <name evidence="1" type="ORF">DY130_02500</name>
</gene>
<dbReference type="GO" id="GO:0005975">
    <property type="term" value="P:carbohydrate metabolic process"/>
    <property type="evidence" value="ECO:0007669"/>
    <property type="project" value="InterPro"/>
</dbReference>
<dbReference type="PANTHER" id="PTHR11122">
    <property type="entry name" value="APOSPORY-ASSOCIATED PROTEIN C-RELATED"/>
    <property type="match status" value="1"/>
</dbReference>
<sequence>MNFRRVMMLVNLGNEYLKVIINTKGAEVTSIKNDQNIEYIWQADSNFWGRHAPILFPIVGRLKDDQYEYDGKKYSMGQHGFAREMEFSVTKRTNDAVTMQLKSNASTFEMYPFHFTLTISYLLSGSKLKAEISVTNDGQNEMLFSVGAHPAFNVPLDNLSEKDYSEYYINVFPQRTYKQVPFKAPYIDLNNVSDIDLSKLLQLKHEIFYDDAKVIKINDKKLICRLGNKNFDHGVEVEANKPEYAGLWSAKNAPFVCLEPWWGVADDINADGILAHKNGIKHLLSEQTYNTNYSIEIF</sequence>
<dbReference type="AlphaFoldDB" id="A0A9Q8INV0"/>
<dbReference type="GO" id="GO:0016853">
    <property type="term" value="F:isomerase activity"/>
    <property type="evidence" value="ECO:0007669"/>
    <property type="project" value="InterPro"/>
</dbReference>
<dbReference type="InterPro" id="IPR008183">
    <property type="entry name" value="Aldose_1/G6P_1-epimerase"/>
</dbReference>
<dbReference type="EMBL" id="QUBG01000002">
    <property type="protein sequence ID" value="TPR45082.1"/>
    <property type="molecule type" value="Genomic_DNA"/>
</dbReference>
<protein>
    <submittedName>
        <fullName evidence="1">Aldose 1-epimerase family protein</fullName>
    </submittedName>
</protein>
<accession>A0A9Q8INV0</accession>
<dbReference type="InterPro" id="IPR014718">
    <property type="entry name" value="GH-type_carb-bd"/>
</dbReference>
<organism evidence="1 2">
    <name type="scientific">Apilactobacillus micheneri</name>
    <dbReference type="NCBI Taxonomy" id="1899430"/>
    <lineage>
        <taxon>Bacteria</taxon>
        <taxon>Bacillati</taxon>
        <taxon>Bacillota</taxon>
        <taxon>Bacilli</taxon>
        <taxon>Lactobacillales</taxon>
        <taxon>Lactobacillaceae</taxon>
        <taxon>Apilactobacillus</taxon>
    </lineage>
</organism>